<feature type="compositionally biased region" description="Polar residues" evidence="1">
    <location>
        <begin position="288"/>
        <end position="302"/>
    </location>
</feature>
<dbReference type="InterPro" id="IPR008780">
    <property type="entry name" value="Plasmodium_Vir"/>
</dbReference>
<gene>
    <name evidence="2" type="ORF">PVT01_000048400</name>
</gene>
<name>A0A1G4ECN9_PLAVI</name>
<reference evidence="2 3" key="1">
    <citation type="submission" date="2016-07" db="EMBL/GenBank/DDBJ databases">
        <authorList>
            <consortium name="Pathogen Informatics"/>
        </authorList>
    </citation>
    <scope>NUCLEOTIDE SEQUENCE [LARGE SCALE GENOMIC DNA]</scope>
</reference>
<feature type="region of interest" description="Disordered" evidence="1">
    <location>
        <begin position="219"/>
        <end position="254"/>
    </location>
</feature>
<dbReference type="VEuPathDB" id="PlasmoDB:PVPAM_110055300"/>
<evidence type="ECO:0000313" key="2">
    <source>
        <dbReference type="EMBL" id="SCA59867.1"/>
    </source>
</evidence>
<dbReference type="AlphaFoldDB" id="A0A1G4ECN9"/>
<evidence type="ECO:0000313" key="3">
    <source>
        <dbReference type="Proteomes" id="UP000196402"/>
    </source>
</evidence>
<feature type="compositionally biased region" description="Acidic residues" evidence="1">
    <location>
        <begin position="219"/>
        <end position="231"/>
    </location>
</feature>
<dbReference type="Pfam" id="PF05795">
    <property type="entry name" value="Plasmodium_Vir"/>
    <property type="match status" value="1"/>
</dbReference>
<protein>
    <submittedName>
        <fullName evidence="2">Vir protein, putative</fullName>
    </submittedName>
</protein>
<evidence type="ECO:0000256" key="1">
    <source>
        <dbReference type="SAM" id="MobiDB-lite"/>
    </source>
</evidence>
<proteinExistence type="predicted"/>
<dbReference type="EMBL" id="FLYH01000106">
    <property type="protein sequence ID" value="SCA59867.1"/>
    <property type="molecule type" value="Genomic_DNA"/>
</dbReference>
<feature type="region of interest" description="Disordered" evidence="1">
    <location>
        <begin position="277"/>
        <end position="302"/>
    </location>
</feature>
<sequence length="379" mass="43948">MPEERKKERFDSYEEYKLNKNVLENNMAPYVNEFINFPENILSHEIQNRDDVKKICITLKNYLLHFTTDNSCDDNKCCGYFNFWLNKNAREDESINETTFTHYKNCTKYYINPIESDKCISEIYYIEDTEFKKKQELYDLYDLYDLYNGFSLNTGEYGKISFSNICPDKYNDLIGNCKNGIDDEFCKELKNFENKILNNILTSKGQCIEETVELLSPEDAEVKQEDEEEEQQPPPRTQEEGEGETEKSSQRQAGLESVHVIKENLEAVEGAVFQSERVTSEEIPDDSVSVNSLEPDNSNTPKSMGTIIGTSFGFIIPLTMLYKFTPLGNWVNTRVLGRDKLMDNMKKNELELLLNSAQTQDINSGDTIYRIKYNSSLNE</sequence>
<accession>A0A1G4ECN9</accession>
<dbReference type="Proteomes" id="UP000196402">
    <property type="component" value="Unassembled WGS sequence"/>
</dbReference>
<organism evidence="2 3">
    <name type="scientific">Plasmodium vivax</name>
    <name type="common">malaria parasite P. vivax</name>
    <dbReference type="NCBI Taxonomy" id="5855"/>
    <lineage>
        <taxon>Eukaryota</taxon>
        <taxon>Sar</taxon>
        <taxon>Alveolata</taxon>
        <taxon>Apicomplexa</taxon>
        <taxon>Aconoidasida</taxon>
        <taxon>Haemosporida</taxon>
        <taxon>Plasmodiidae</taxon>
        <taxon>Plasmodium</taxon>
        <taxon>Plasmodium (Plasmodium)</taxon>
    </lineage>
</organism>
<dbReference type="VEuPathDB" id="PlasmoDB:PVP01_0006710"/>